<evidence type="ECO:0000259" key="4">
    <source>
        <dbReference type="SMART" id="SM00226"/>
    </source>
</evidence>
<organism evidence="5 6">
    <name type="scientific">Bacillus seohaeanensis</name>
    <dbReference type="NCBI Taxonomy" id="284580"/>
    <lineage>
        <taxon>Bacteria</taxon>
        <taxon>Bacillati</taxon>
        <taxon>Bacillota</taxon>
        <taxon>Bacilli</taxon>
        <taxon>Bacillales</taxon>
        <taxon>Bacillaceae</taxon>
        <taxon>Bacillus</taxon>
    </lineage>
</organism>
<dbReference type="SUPFAM" id="SSF52788">
    <property type="entry name" value="Phosphotyrosine protein phosphatases I"/>
    <property type="match status" value="1"/>
</dbReference>
<evidence type="ECO:0000256" key="2">
    <source>
        <dbReference type="ARBA" id="ARBA00022801"/>
    </source>
</evidence>
<dbReference type="PANTHER" id="PTHR11717">
    <property type="entry name" value="LOW MOLECULAR WEIGHT PROTEIN TYROSINE PHOSPHATASE"/>
    <property type="match status" value="1"/>
</dbReference>
<evidence type="ECO:0000256" key="3">
    <source>
        <dbReference type="ARBA" id="ARBA00022912"/>
    </source>
</evidence>
<proteinExistence type="inferred from homology"/>
<dbReference type="CDD" id="cd16344">
    <property type="entry name" value="LMWPAP"/>
    <property type="match status" value="1"/>
</dbReference>
<reference evidence="6" key="1">
    <citation type="journal article" date="2019" name="Int. J. Syst. Evol. Microbiol.">
        <title>The Global Catalogue of Microorganisms (GCM) 10K type strain sequencing project: providing services to taxonomists for standard genome sequencing and annotation.</title>
        <authorList>
            <consortium name="The Broad Institute Genomics Platform"/>
            <consortium name="The Broad Institute Genome Sequencing Center for Infectious Disease"/>
            <person name="Wu L."/>
            <person name="Ma J."/>
        </authorList>
    </citation>
    <scope>NUCLEOTIDE SEQUENCE [LARGE SCALE GENOMIC DNA]</scope>
    <source>
        <strain evidence="6">KCTC 3913</strain>
    </source>
</reference>
<dbReference type="EMBL" id="JBHUMF010000017">
    <property type="protein sequence ID" value="MFD2680813.1"/>
    <property type="molecule type" value="Genomic_DNA"/>
</dbReference>
<accession>A0ABW5RQ57</accession>
<dbReference type="Pfam" id="PF01451">
    <property type="entry name" value="LMWPc"/>
    <property type="match status" value="1"/>
</dbReference>
<sequence length="148" mass="16858">MNILFVCTGNTCRSPMAEAVLKYKGKDHFKVKSAGVFAFDGNSATPQVEEVLKENNIKQEHQSSSLTKEDLDWATYIFTMTANHKASIVNQYPHIADKLFTLKEFVLENPANQDVVDPFGGNVEVYRRTYKELEELIDQLIVKLQRES</sequence>
<comment type="similarity">
    <text evidence="1">Belongs to the low molecular weight phosphotyrosine protein phosphatase family.</text>
</comment>
<keyword evidence="2" id="KW-0378">Hydrolase</keyword>
<dbReference type="Proteomes" id="UP001597506">
    <property type="component" value="Unassembled WGS sequence"/>
</dbReference>
<feature type="domain" description="Phosphotyrosine protein phosphatase I" evidence="4">
    <location>
        <begin position="1"/>
        <end position="143"/>
    </location>
</feature>
<dbReference type="InterPro" id="IPR036196">
    <property type="entry name" value="Ptyr_pPase_sf"/>
</dbReference>
<dbReference type="RefSeq" id="WP_377934532.1">
    <property type="nucleotide sequence ID" value="NZ_JBHUMF010000017.1"/>
</dbReference>
<protein>
    <submittedName>
        <fullName evidence="5">Low molecular weight protein arginine phosphatase</fullName>
    </submittedName>
</protein>
<dbReference type="SMART" id="SM00226">
    <property type="entry name" value="LMWPc"/>
    <property type="match status" value="1"/>
</dbReference>
<dbReference type="PANTHER" id="PTHR11717:SF31">
    <property type="entry name" value="LOW MOLECULAR WEIGHT PROTEIN-TYROSINE-PHOSPHATASE ETP-RELATED"/>
    <property type="match status" value="1"/>
</dbReference>
<evidence type="ECO:0000313" key="6">
    <source>
        <dbReference type="Proteomes" id="UP001597506"/>
    </source>
</evidence>
<name>A0ABW5RQ57_9BACI</name>
<comment type="caution">
    <text evidence="5">The sequence shown here is derived from an EMBL/GenBank/DDBJ whole genome shotgun (WGS) entry which is preliminary data.</text>
</comment>
<dbReference type="PRINTS" id="PR00719">
    <property type="entry name" value="LMWPTPASE"/>
</dbReference>
<dbReference type="InterPro" id="IPR023485">
    <property type="entry name" value="Ptyr_pPase"/>
</dbReference>
<dbReference type="Gene3D" id="3.40.50.2300">
    <property type="match status" value="1"/>
</dbReference>
<dbReference type="InterPro" id="IPR017867">
    <property type="entry name" value="Tyr_phospatase_low_mol_wt"/>
</dbReference>
<dbReference type="InterPro" id="IPR050438">
    <property type="entry name" value="LMW_PTPase"/>
</dbReference>
<evidence type="ECO:0000313" key="5">
    <source>
        <dbReference type="EMBL" id="MFD2680813.1"/>
    </source>
</evidence>
<keyword evidence="3" id="KW-0904">Protein phosphatase</keyword>
<evidence type="ECO:0000256" key="1">
    <source>
        <dbReference type="ARBA" id="ARBA00011063"/>
    </source>
</evidence>
<keyword evidence="6" id="KW-1185">Reference proteome</keyword>
<gene>
    <name evidence="5" type="ORF">ACFSUL_08570</name>
</gene>